<proteinExistence type="predicted"/>
<evidence type="ECO:0000313" key="3">
    <source>
        <dbReference type="EMBL" id="NYD87179.1"/>
    </source>
</evidence>
<dbReference type="RefSeq" id="WP_140459628.1">
    <property type="nucleotide sequence ID" value="NZ_BAABFI010000009.1"/>
</dbReference>
<protein>
    <recommendedName>
        <fullName evidence="5">Integral membrane protein</fullName>
    </recommendedName>
</protein>
<dbReference type="EMBL" id="JACCBK010000001">
    <property type="protein sequence ID" value="NYD87179.1"/>
    <property type="molecule type" value="Genomic_DNA"/>
</dbReference>
<accession>A0A7Y9FH72</accession>
<dbReference type="AlphaFoldDB" id="A0A7Y9FH72"/>
<comment type="caution">
    <text evidence="3">The sequence shown here is derived from an EMBL/GenBank/DDBJ whole genome shotgun (WGS) entry which is preliminary data.</text>
</comment>
<sequence>MRAPRTPAGVLARARLLLLLAPVAALAAGLALSAQGRVVMHQCVRADGPLALAGVRLAVLESGADCPDGAWALGDVSRGAVVVLGVVVPVLLAHVLLAGTGVGLGARAHRAVRAARALLRAGLPARTSTPAPLVVPARPAPPAPPVRVRHDRGLVLVRPHRGPPAVV</sequence>
<reference evidence="3 4" key="1">
    <citation type="submission" date="2020-07" db="EMBL/GenBank/DDBJ databases">
        <title>Sequencing the genomes of 1000 actinobacteria strains.</title>
        <authorList>
            <person name="Klenk H.-P."/>
        </authorList>
    </citation>
    <scope>NUCLEOTIDE SEQUENCE [LARGE SCALE GENOMIC DNA]</scope>
    <source>
        <strain evidence="3 4">DSM 24482</strain>
    </source>
</reference>
<evidence type="ECO:0000256" key="1">
    <source>
        <dbReference type="SAM" id="Phobius"/>
    </source>
</evidence>
<evidence type="ECO:0000256" key="2">
    <source>
        <dbReference type="SAM" id="SignalP"/>
    </source>
</evidence>
<keyword evidence="1" id="KW-0472">Membrane</keyword>
<keyword evidence="1" id="KW-0812">Transmembrane</keyword>
<keyword evidence="1" id="KW-1133">Transmembrane helix</keyword>
<keyword evidence="2" id="KW-0732">Signal</keyword>
<feature type="signal peptide" evidence="2">
    <location>
        <begin position="1"/>
        <end position="27"/>
    </location>
</feature>
<feature type="chain" id="PRO_5031233972" description="Integral membrane protein" evidence="2">
    <location>
        <begin position="28"/>
        <end position="167"/>
    </location>
</feature>
<feature type="transmembrane region" description="Helical" evidence="1">
    <location>
        <begin position="81"/>
        <end position="106"/>
    </location>
</feature>
<gene>
    <name evidence="3" type="ORF">BKA21_002728</name>
</gene>
<evidence type="ECO:0000313" key="4">
    <source>
        <dbReference type="Proteomes" id="UP000577956"/>
    </source>
</evidence>
<evidence type="ECO:0008006" key="5">
    <source>
        <dbReference type="Google" id="ProtNLM"/>
    </source>
</evidence>
<organism evidence="3 4">
    <name type="scientific">Cellulomonas oligotrophica</name>
    <dbReference type="NCBI Taxonomy" id="931536"/>
    <lineage>
        <taxon>Bacteria</taxon>
        <taxon>Bacillati</taxon>
        <taxon>Actinomycetota</taxon>
        <taxon>Actinomycetes</taxon>
        <taxon>Micrococcales</taxon>
        <taxon>Cellulomonadaceae</taxon>
        <taxon>Cellulomonas</taxon>
    </lineage>
</organism>
<name>A0A7Y9FH72_9CELL</name>
<dbReference type="Proteomes" id="UP000577956">
    <property type="component" value="Unassembled WGS sequence"/>
</dbReference>